<gene>
    <name evidence="1" type="ORF">S12H4_13542</name>
</gene>
<organism evidence="1">
    <name type="scientific">marine sediment metagenome</name>
    <dbReference type="NCBI Taxonomy" id="412755"/>
    <lineage>
        <taxon>unclassified sequences</taxon>
        <taxon>metagenomes</taxon>
        <taxon>ecological metagenomes</taxon>
    </lineage>
</organism>
<dbReference type="AlphaFoldDB" id="X1T7P9"/>
<sequence>MNKKVKRVMEKFLINWKKKNWAKMVKYTQLTWKGAFSKNNARRLESWFGLKDLEEWKIIKIEFIGDACRDVFINIDYGKGTKEIRARIICETGPYKPDVKGSWGVNPISCLKER</sequence>
<name>X1T7P9_9ZZZZ</name>
<accession>X1T7P9</accession>
<proteinExistence type="predicted"/>
<reference evidence="1" key="1">
    <citation type="journal article" date="2014" name="Front. Microbiol.">
        <title>High frequency of phylogenetically diverse reductive dehalogenase-homologous genes in deep subseafloor sedimentary metagenomes.</title>
        <authorList>
            <person name="Kawai M."/>
            <person name="Futagami T."/>
            <person name="Toyoda A."/>
            <person name="Takaki Y."/>
            <person name="Nishi S."/>
            <person name="Hori S."/>
            <person name="Arai W."/>
            <person name="Tsubouchi T."/>
            <person name="Morono Y."/>
            <person name="Uchiyama I."/>
            <person name="Ito T."/>
            <person name="Fujiyama A."/>
            <person name="Inagaki F."/>
            <person name="Takami H."/>
        </authorList>
    </citation>
    <scope>NUCLEOTIDE SEQUENCE</scope>
    <source>
        <strain evidence="1">Expedition CK06-06</strain>
    </source>
</reference>
<evidence type="ECO:0000313" key="1">
    <source>
        <dbReference type="EMBL" id="GAI76004.1"/>
    </source>
</evidence>
<comment type="caution">
    <text evidence="1">The sequence shown here is derived from an EMBL/GenBank/DDBJ whole genome shotgun (WGS) entry which is preliminary data.</text>
</comment>
<protein>
    <submittedName>
        <fullName evidence="1">Uncharacterized protein</fullName>
    </submittedName>
</protein>
<dbReference type="EMBL" id="BARW01006449">
    <property type="protein sequence ID" value="GAI76004.1"/>
    <property type="molecule type" value="Genomic_DNA"/>
</dbReference>